<dbReference type="PANTHER" id="PTHR17630:SF44">
    <property type="entry name" value="PROTEIN AIM2"/>
    <property type="match status" value="1"/>
</dbReference>
<dbReference type="GO" id="GO:0016787">
    <property type="term" value="F:hydrolase activity"/>
    <property type="evidence" value="ECO:0007669"/>
    <property type="project" value="InterPro"/>
</dbReference>
<accession>A0AAV5QMY3</accession>
<name>A0AAV5QMY3_9ASCO</name>
<dbReference type="AlphaFoldDB" id="A0AAV5QMY3"/>
<dbReference type="InterPro" id="IPR029058">
    <property type="entry name" value="AB_hydrolase_fold"/>
</dbReference>
<dbReference type="SUPFAM" id="SSF53474">
    <property type="entry name" value="alpha/beta-Hydrolases"/>
    <property type="match status" value="1"/>
</dbReference>
<feature type="domain" description="Dienelactone hydrolase" evidence="1">
    <location>
        <begin position="42"/>
        <end position="242"/>
    </location>
</feature>
<gene>
    <name evidence="2" type="ORF">DASC09_032660</name>
</gene>
<evidence type="ECO:0000313" key="2">
    <source>
        <dbReference type="EMBL" id="GMM35941.1"/>
    </source>
</evidence>
<dbReference type="PANTHER" id="PTHR17630">
    <property type="entry name" value="DIENELACTONE HYDROLASE"/>
    <property type="match status" value="1"/>
</dbReference>
<dbReference type="InterPro" id="IPR002925">
    <property type="entry name" value="Dienelactn_hydro"/>
</dbReference>
<dbReference type="GeneID" id="90073916"/>
<organism evidence="2 3">
    <name type="scientific">Saccharomycopsis crataegensis</name>
    <dbReference type="NCBI Taxonomy" id="43959"/>
    <lineage>
        <taxon>Eukaryota</taxon>
        <taxon>Fungi</taxon>
        <taxon>Dikarya</taxon>
        <taxon>Ascomycota</taxon>
        <taxon>Saccharomycotina</taxon>
        <taxon>Saccharomycetes</taxon>
        <taxon>Saccharomycopsidaceae</taxon>
        <taxon>Saccharomycopsis</taxon>
    </lineage>
</organism>
<dbReference type="Proteomes" id="UP001360560">
    <property type="component" value="Unassembled WGS sequence"/>
</dbReference>
<reference evidence="2 3" key="1">
    <citation type="journal article" date="2023" name="Elife">
        <title>Identification of key yeast species and microbe-microbe interactions impacting larval growth of Drosophila in the wild.</title>
        <authorList>
            <person name="Mure A."/>
            <person name="Sugiura Y."/>
            <person name="Maeda R."/>
            <person name="Honda K."/>
            <person name="Sakurai N."/>
            <person name="Takahashi Y."/>
            <person name="Watada M."/>
            <person name="Katoh T."/>
            <person name="Gotoh A."/>
            <person name="Gotoh Y."/>
            <person name="Taniguchi I."/>
            <person name="Nakamura K."/>
            <person name="Hayashi T."/>
            <person name="Katayama T."/>
            <person name="Uemura T."/>
            <person name="Hattori Y."/>
        </authorList>
    </citation>
    <scope>NUCLEOTIDE SEQUENCE [LARGE SCALE GENOMIC DNA]</scope>
    <source>
        <strain evidence="2 3">SC-9</strain>
    </source>
</reference>
<evidence type="ECO:0000259" key="1">
    <source>
        <dbReference type="Pfam" id="PF01738"/>
    </source>
</evidence>
<keyword evidence="3" id="KW-1185">Reference proteome</keyword>
<dbReference type="Gene3D" id="3.40.50.1820">
    <property type="entry name" value="alpha/beta hydrolase"/>
    <property type="match status" value="1"/>
</dbReference>
<dbReference type="RefSeq" id="XP_064852937.1">
    <property type="nucleotide sequence ID" value="XM_064996865.1"/>
</dbReference>
<evidence type="ECO:0000313" key="3">
    <source>
        <dbReference type="Proteomes" id="UP001360560"/>
    </source>
</evidence>
<dbReference type="EMBL" id="BTFZ01000011">
    <property type="protein sequence ID" value="GMM35941.1"/>
    <property type="molecule type" value="Genomic_DNA"/>
</dbReference>
<protein>
    <recommendedName>
        <fullName evidence="1">Dienelactone hydrolase domain-containing protein</fullName>
    </recommendedName>
</protein>
<comment type="caution">
    <text evidence="2">The sequence shown here is derived from an EMBL/GenBank/DDBJ whole genome shotgun (WGS) entry which is preliminary data.</text>
</comment>
<dbReference type="Pfam" id="PF01738">
    <property type="entry name" value="DLH"/>
    <property type="match status" value="1"/>
</dbReference>
<proteinExistence type="predicted"/>
<sequence>MASLPPAACCLKRTFHEGERKGTLHKSLYGLASYEVGDIKSKRVLIVAIDIYGHDFLNTNLIADEYAAQGYYVVIPDILLGDPVDLSRGMESFQEWKVNHGPEVTIMAYHNYLIELKKTVASDAKLFSVAYCFGAHCVIKELGSTGLLTAGAIAHPSNVTTEAMENVTKPLSISAAQIDQVFTTELRHKTEEILIKNDVRFQITLFSGVSHGFAIKGDINDKVVKYAKEKCFYDVVSWFGQF</sequence>